<dbReference type="OrthoDB" id="9938547at2"/>
<dbReference type="EMBL" id="CP003653">
    <property type="protein sequence ID" value="AFZ36732.1"/>
    <property type="molecule type" value="Genomic_DNA"/>
</dbReference>
<proteinExistence type="predicted"/>
<protein>
    <submittedName>
        <fullName evidence="2">Uncharacterized protein</fullName>
    </submittedName>
</protein>
<evidence type="ECO:0000256" key="1">
    <source>
        <dbReference type="SAM" id="Phobius"/>
    </source>
</evidence>
<gene>
    <name evidence="2" type="ordered locus">Sta7437_3225</name>
</gene>
<sequence>MEQIIIIAIAVVNLNIPRYTLLLTTTAPSTFRSLQTNLTEQRKTKEFIDDGTEKMLNRHKKLLILIIIGFGWLTYKSLFSSQHK</sequence>
<dbReference type="Proteomes" id="UP000010473">
    <property type="component" value="Chromosome"/>
</dbReference>
<reference evidence="3" key="1">
    <citation type="journal article" date="2013" name="Proc. Natl. Acad. Sci. U.S.A.">
        <title>Improving the coverage of the cyanobacterial phylum using diversity-driven genome sequencing.</title>
        <authorList>
            <person name="Shih P.M."/>
            <person name="Wu D."/>
            <person name="Latifi A."/>
            <person name="Axen S.D."/>
            <person name="Fewer D.P."/>
            <person name="Talla E."/>
            <person name="Calteau A."/>
            <person name="Cai F."/>
            <person name="Tandeau de Marsac N."/>
            <person name="Rippka R."/>
            <person name="Herdman M."/>
            <person name="Sivonen K."/>
            <person name="Coursin T."/>
            <person name="Laurent T."/>
            <person name="Goodwin L."/>
            <person name="Nolan M."/>
            <person name="Davenport K.W."/>
            <person name="Han C.S."/>
            <person name="Rubin E.M."/>
            <person name="Eisen J.A."/>
            <person name="Woyke T."/>
            <person name="Gugger M."/>
            <person name="Kerfeld C.A."/>
        </authorList>
    </citation>
    <scope>NUCLEOTIDE SEQUENCE [LARGE SCALE GENOMIC DNA]</scope>
    <source>
        <strain evidence="3">ATCC 29371 / PCC 7437</strain>
    </source>
</reference>
<accession>K9XYH7</accession>
<evidence type="ECO:0000313" key="3">
    <source>
        <dbReference type="Proteomes" id="UP000010473"/>
    </source>
</evidence>
<keyword evidence="1" id="KW-1133">Transmembrane helix</keyword>
<evidence type="ECO:0000313" key="2">
    <source>
        <dbReference type="EMBL" id="AFZ36732.1"/>
    </source>
</evidence>
<dbReference type="STRING" id="111780.Sta7437_3225"/>
<dbReference type="RefSeq" id="WP_015194394.1">
    <property type="nucleotide sequence ID" value="NC_019748.1"/>
</dbReference>
<organism evidence="2 3">
    <name type="scientific">Stanieria cyanosphaera (strain ATCC 29371 / PCC 7437)</name>
    <dbReference type="NCBI Taxonomy" id="111780"/>
    <lineage>
        <taxon>Bacteria</taxon>
        <taxon>Bacillati</taxon>
        <taxon>Cyanobacteriota</taxon>
        <taxon>Cyanophyceae</taxon>
        <taxon>Pleurocapsales</taxon>
        <taxon>Dermocarpellaceae</taxon>
        <taxon>Stanieria</taxon>
    </lineage>
</organism>
<dbReference type="KEGG" id="scs:Sta7437_3225"/>
<name>K9XYH7_STAC7</name>
<keyword evidence="1" id="KW-0812">Transmembrane</keyword>
<dbReference type="AlphaFoldDB" id="K9XYH7"/>
<feature type="transmembrane region" description="Helical" evidence="1">
    <location>
        <begin position="62"/>
        <end position="79"/>
    </location>
</feature>
<dbReference type="HOGENOM" id="CLU_2525920_0_0_3"/>
<keyword evidence="1" id="KW-0472">Membrane</keyword>
<keyword evidence="3" id="KW-1185">Reference proteome</keyword>